<keyword evidence="3" id="KW-0249">Electron transport</keyword>
<evidence type="ECO:0000256" key="2">
    <source>
        <dbReference type="ARBA" id="ARBA00022448"/>
    </source>
</evidence>
<dbReference type="InterPro" id="IPR013766">
    <property type="entry name" value="Thioredoxin_domain"/>
</dbReference>
<gene>
    <name evidence="9" type="primary">trxA</name>
    <name evidence="9" type="ORF">KRR39_18225</name>
</gene>
<feature type="domain" description="Thioredoxin" evidence="8">
    <location>
        <begin position="19"/>
        <end position="147"/>
    </location>
</feature>
<dbReference type="Pfam" id="PF00085">
    <property type="entry name" value="Thioredoxin"/>
    <property type="match status" value="1"/>
</dbReference>
<keyword evidence="2" id="KW-0813">Transport</keyword>
<name>A0A975SWS9_9ACTN</name>
<sequence length="166" mass="17705">MSATVKTPTKVVVCPSCSTKNRVPAAADGAPRCGNCQNPLPWVVDTSDADFAAVVDESTIPVLVDVWAPWCGPCRMVSPALEQLATELAGRLKLVKVNADEAPEVSRRFEVQAIPTLVLMHRAQVVDKQVGAAPAPALRTWLTEHLPKEGAEPSPGNASSSEDDRR</sequence>
<keyword evidence="5" id="KW-0676">Redox-active center</keyword>
<evidence type="ECO:0000259" key="8">
    <source>
        <dbReference type="PROSITE" id="PS51352"/>
    </source>
</evidence>
<evidence type="ECO:0000256" key="3">
    <source>
        <dbReference type="ARBA" id="ARBA00022982"/>
    </source>
</evidence>
<dbReference type="PROSITE" id="PS51352">
    <property type="entry name" value="THIOREDOXIN_2"/>
    <property type="match status" value="1"/>
</dbReference>
<dbReference type="PANTHER" id="PTHR45663:SF11">
    <property type="entry name" value="GEO12009P1"/>
    <property type="match status" value="1"/>
</dbReference>
<dbReference type="Proteomes" id="UP000683575">
    <property type="component" value="Chromosome"/>
</dbReference>
<accession>A0A975SWS9</accession>
<evidence type="ECO:0000256" key="5">
    <source>
        <dbReference type="ARBA" id="ARBA00023284"/>
    </source>
</evidence>
<proteinExistence type="inferred from homology"/>
<dbReference type="AlphaFoldDB" id="A0A975SWS9"/>
<reference evidence="9" key="1">
    <citation type="submission" date="2021-06" db="EMBL/GenBank/DDBJ databases">
        <title>Complete genome sequence of Nocardioides sp. G188.</title>
        <authorList>
            <person name="Im W.-T."/>
        </authorList>
    </citation>
    <scope>NUCLEOTIDE SEQUENCE</scope>
    <source>
        <strain evidence="9">G188</strain>
    </source>
</reference>
<keyword evidence="10" id="KW-1185">Reference proteome</keyword>
<dbReference type="InterPro" id="IPR017937">
    <property type="entry name" value="Thioredoxin_CS"/>
</dbReference>
<dbReference type="KEGG" id="nps:KRR39_18225"/>
<evidence type="ECO:0000256" key="1">
    <source>
        <dbReference type="ARBA" id="ARBA00008987"/>
    </source>
</evidence>
<evidence type="ECO:0000256" key="4">
    <source>
        <dbReference type="ARBA" id="ARBA00023157"/>
    </source>
</evidence>
<evidence type="ECO:0000313" key="9">
    <source>
        <dbReference type="EMBL" id="QWZ07375.1"/>
    </source>
</evidence>
<dbReference type="GO" id="GO:0015035">
    <property type="term" value="F:protein-disulfide reductase activity"/>
    <property type="evidence" value="ECO:0007669"/>
    <property type="project" value="UniProtKB-UniRule"/>
</dbReference>
<evidence type="ECO:0000313" key="10">
    <source>
        <dbReference type="Proteomes" id="UP000683575"/>
    </source>
</evidence>
<dbReference type="RefSeq" id="WP_216938886.1">
    <property type="nucleotide sequence ID" value="NZ_CP077062.1"/>
</dbReference>
<dbReference type="GO" id="GO:0045454">
    <property type="term" value="P:cell redox homeostasis"/>
    <property type="evidence" value="ECO:0007669"/>
    <property type="project" value="TreeGrafter"/>
</dbReference>
<evidence type="ECO:0000256" key="6">
    <source>
        <dbReference type="NCBIfam" id="TIGR01068"/>
    </source>
</evidence>
<dbReference type="PROSITE" id="PS00194">
    <property type="entry name" value="THIOREDOXIN_1"/>
    <property type="match status" value="1"/>
</dbReference>
<organism evidence="9 10">
    <name type="scientific">Nocardioides panacis</name>
    <dbReference type="NCBI Taxonomy" id="2849501"/>
    <lineage>
        <taxon>Bacteria</taxon>
        <taxon>Bacillati</taxon>
        <taxon>Actinomycetota</taxon>
        <taxon>Actinomycetes</taxon>
        <taxon>Propionibacteriales</taxon>
        <taxon>Nocardioidaceae</taxon>
        <taxon>Nocardioides</taxon>
    </lineage>
</organism>
<dbReference type="NCBIfam" id="TIGR01068">
    <property type="entry name" value="thioredoxin"/>
    <property type="match status" value="1"/>
</dbReference>
<keyword evidence="4" id="KW-1015">Disulfide bond</keyword>
<dbReference type="InterPro" id="IPR005746">
    <property type="entry name" value="Thioredoxin"/>
</dbReference>
<evidence type="ECO:0000256" key="7">
    <source>
        <dbReference type="SAM" id="MobiDB-lite"/>
    </source>
</evidence>
<protein>
    <recommendedName>
        <fullName evidence="6">Thioredoxin</fullName>
    </recommendedName>
</protein>
<comment type="similarity">
    <text evidence="1">Belongs to the thioredoxin family.</text>
</comment>
<dbReference type="PANTHER" id="PTHR45663">
    <property type="entry name" value="GEO12009P1"/>
    <property type="match status" value="1"/>
</dbReference>
<feature type="region of interest" description="Disordered" evidence="7">
    <location>
        <begin position="143"/>
        <end position="166"/>
    </location>
</feature>
<dbReference type="EMBL" id="CP077062">
    <property type="protein sequence ID" value="QWZ07375.1"/>
    <property type="molecule type" value="Genomic_DNA"/>
</dbReference>
<dbReference type="CDD" id="cd02947">
    <property type="entry name" value="TRX_family"/>
    <property type="match status" value="1"/>
</dbReference>
<dbReference type="GO" id="GO:0005829">
    <property type="term" value="C:cytosol"/>
    <property type="evidence" value="ECO:0007669"/>
    <property type="project" value="TreeGrafter"/>
</dbReference>
<dbReference type="FunFam" id="3.40.30.10:FF:000001">
    <property type="entry name" value="Thioredoxin"/>
    <property type="match status" value="1"/>
</dbReference>